<evidence type="ECO:0000313" key="3">
    <source>
        <dbReference type="EMBL" id="KAG1542805.1"/>
    </source>
</evidence>
<sequence>MTGINIYTYGLCFLVVVQFLIGFIHIILLYNTYRPILMNNCIQRQPSRFFWWSENYAENERFKETFDHCYSQWTQFSTERLVSWVVYSVASGLILTVVILHKLRISNEYKEARGYIVSNQEGEWLPTEKPTNDSTIPPPPYGDEINKEMADMHQQRQKLYEEIDKRKRAKKSLNRRSTISNADVIHPLDLSKKDTYQPPPMPSKDRRESWNRYEGHSQEDPVRNRLNSLTSERLDYELYKSNEPEVRRRHSSFGERKRRMSTRRRSRLGDSQRKQSARWSDAYNDKMPLIASANDVEEENDDEKEENERLMKSD</sequence>
<feature type="region of interest" description="Disordered" evidence="1">
    <location>
        <begin position="243"/>
        <end position="314"/>
    </location>
</feature>
<reference evidence="3" key="1">
    <citation type="journal article" date="2020" name="Microb. Genom.">
        <title>Genetic diversity of clinical and environmental Mucorales isolates obtained from an investigation of mucormycosis cases among solid organ transplant recipients.</title>
        <authorList>
            <person name="Nguyen M.H."/>
            <person name="Kaul D."/>
            <person name="Muto C."/>
            <person name="Cheng S.J."/>
            <person name="Richter R.A."/>
            <person name="Bruno V.M."/>
            <person name="Liu G."/>
            <person name="Beyhan S."/>
            <person name="Sundermann A.J."/>
            <person name="Mounaud S."/>
            <person name="Pasculle A.W."/>
            <person name="Nierman W.C."/>
            <person name="Driscoll E."/>
            <person name="Cumbie R."/>
            <person name="Clancy C.J."/>
            <person name="Dupont C.L."/>
        </authorList>
    </citation>
    <scope>NUCLEOTIDE SEQUENCE</scope>
    <source>
        <strain evidence="3">GL16</strain>
    </source>
</reference>
<keyword evidence="2" id="KW-1133">Transmembrane helix</keyword>
<evidence type="ECO:0000256" key="2">
    <source>
        <dbReference type="SAM" id="Phobius"/>
    </source>
</evidence>
<comment type="caution">
    <text evidence="3">The sequence shown here is derived from an EMBL/GenBank/DDBJ whole genome shotgun (WGS) entry which is preliminary data.</text>
</comment>
<dbReference type="AlphaFoldDB" id="A0A9P6Y9I7"/>
<feature type="transmembrane region" description="Helical" evidence="2">
    <location>
        <begin position="7"/>
        <end position="30"/>
    </location>
</feature>
<proteinExistence type="predicted"/>
<evidence type="ECO:0000256" key="1">
    <source>
        <dbReference type="SAM" id="MobiDB-lite"/>
    </source>
</evidence>
<keyword evidence="2" id="KW-0812">Transmembrane</keyword>
<keyword evidence="2" id="KW-0472">Membrane</keyword>
<protein>
    <submittedName>
        <fullName evidence="3">Uncharacterized protein</fullName>
    </submittedName>
</protein>
<feature type="transmembrane region" description="Helical" evidence="2">
    <location>
        <begin position="81"/>
        <end position="100"/>
    </location>
</feature>
<evidence type="ECO:0000313" key="4">
    <source>
        <dbReference type="Proteomes" id="UP000717996"/>
    </source>
</evidence>
<dbReference type="OrthoDB" id="2281490at2759"/>
<dbReference type="Proteomes" id="UP000717996">
    <property type="component" value="Unassembled WGS sequence"/>
</dbReference>
<name>A0A9P6Y9I7_RHIOR</name>
<organism evidence="3 4">
    <name type="scientific">Rhizopus oryzae</name>
    <name type="common">Mucormycosis agent</name>
    <name type="synonym">Rhizopus arrhizus var. delemar</name>
    <dbReference type="NCBI Taxonomy" id="64495"/>
    <lineage>
        <taxon>Eukaryota</taxon>
        <taxon>Fungi</taxon>
        <taxon>Fungi incertae sedis</taxon>
        <taxon>Mucoromycota</taxon>
        <taxon>Mucoromycotina</taxon>
        <taxon>Mucoromycetes</taxon>
        <taxon>Mucorales</taxon>
        <taxon>Mucorineae</taxon>
        <taxon>Rhizopodaceae</taxon>
        <taxon>Rhizopus</taxon>
    </lineage>
</organism>
<gene>
    <name evidence="3" type="ORF">G6F51_007058</name>
</gene>
<accession>A0A9P6Y9I7</accession>
<feature type="compositionally biased region" description="Basic and acidic residues" evidence="1">
    <location>
        <begin position="203"/>
        <end position="223"/>
    </location>
</feature>
<dbReference type="EMBL" id="JAANIT010001015">
    <property type="protein sequence ID" value="KAG1542805.1"/>
    <property type="molecule type" value="Genomic_DNA"/>
</dbReference>
<feature type="region of interest" description="Disordered" evidence="1">
    <location>
        <begin position="165"/>
        <end position="228"/>
    </location>
</feature>
<feature type="compositionally biased region" description="Basic residues" evidence="1">
    <location>
        <begin position="247"/>
        <end position="266"/>
    </location>
</feature>
<feature type="compositionally biased region" description="Acidic residues" evidence="1">
    <location>
        <begin position="295"/>
        <end position="305"/>
    </location>
</feature>